<evidence type="ECO:0000256" key="2">
    <source>
        <dbReference type="ARBA" id="ARBA00031845"/>
    </source>
</evidence>
<dbReference type="Proteomes" id="UP001187192">
    <property type="component" value="Unassembled WGS sequence"/>
</dbReference>
<dbReference type="GO" id="GO:0090173">
    <property type="term" value="P:regulation of synaptonemal complex assembly"/>
    <property type="evidence" value="ECO:0007669"/>
    <property type="project" value="InterPro"/>
</dbReference>
<organism evidence="3 4">
    <name type="scientific">Ficus carica</name>
    <name type="common">Common fig</name>
    <dbReference type="NCBI Taxonomy" id="3494"/>
    <lineage>
        <taxon>Eukaryota</taxon>
        <taxon>Viridiplantae</taxon>
        <taxon>Streptophyta</taxon>
        <taxon>Embryophyta</taxon>
        <taxon>Tracheophyta</taxon>
        <taxon>Spermatophyta</taxon>
        <taxon>Magnoliopsida</taxon>
        <taxon>eudicotyledons</taxon>
        <taxon>Gunneridae</taxon>
        <taxon>Pentapetalae</taxon>
        <taxon>rosids</taxon>
        <taxon>fabids</taxon>
        <taxon>Rosales</taxon>
        <taxon>Moraceae</taxon>
        <taxon>Ficeae</taxon>
        <taxon>Ficus</taxon>
    </lineage>
</organism>
<gene>
    <name evidence="3" type="ORF">TIFTF001_019327</name>
</gene>
<evidence type="ECO:0000313" key="4">
    <source>
        <dbReference type="Proteomes" id="UP001187192"/>
    </source>
</evidence>
<dbReference type="PANTHER" id="PTHR40375:SF2">
    <property type="entry name" value="SPORULATION-SPECIFIC PROTEIN 22"/>
    <property type="match status" value="1"/>
</dbReference>
<evidence type="ECO:0000256" key="1">
    <source>
        <dbReference type="ARBA" id="ARBA00023254"/>
    </source>
</evidence>
<dbReference type="Pfam" id="PF08631">
    <property type="entry name" value="SPO22"/>
    <property type="match status" value="1"/>
</dbReference>
<dbReference type="InterPro" id="IPR013940">
    <property type="entry name" value="Spo22/ZIP4/TEX11"/>
</dbReference>
<dbReference type="SUPFAM" id="SSF48452">
    <property type="entry name" value="TPR-like"/>
    <property type="match status" value="1"/>
</dbReference>
<dbReference type="Gene3D" id="1.25.40.10">
    <property type="entry name" value="Tetratricopeptide repeat domain"/>
    <property type="match status" value="1"/>
</dbReference>
<keyword evidence="4" id="KW-1185">Reference proteome</keyword>
<dbReference type="AlphaFoldDB" id="A0AA88AE61"/>
<keyword evidence="1" id="KW-0469">Meiosis</keyword>
<sequence length="965" mass="106637">MRIDEISTPDLLQNHHESQSELHPNLLLSQIESSIKQVENLSPEKPLPDTISDDLRRNLNQLSQLAPFPDSVKLLVWKLSYRLWNACVDLSNAASIRSRSPSSSSSSSTSRSVLAEEHAKLRHVAADLLAVAGGIAGVPSPHVKSASFYHKTGLLWHELRKFELASTCFERATDLVSKLDASAISGAEERKLLLDLSIARSRTAWEVSDRNLAVTLLNRAKGFLFGSPEYHKALAGQYLVFGKSVLSKSETSGLNEGLRLMNEALDLYEKGLCGARTRDDRLELEELKSKTLRFISAAHLQMGEFESVIKCVKVLRDGANEDRHPSLPVLAMKAWLGLQKYAEAEKELRGLVMNEGIPEVVWISALETYFEAAGTAGAETAKEVFLGLLGRCHISASATVRLAHRVVGSDCSGGEGAKVRAKVAAELVSDERVIALFSGEASAKQRAAMHAVLWNCAADLFLSKDYKVSAEMFEKSMLYVPYDMENRALRAKGYRVLCLCHLCLSRLDHALEYINEAEKLEPNITSVFLKFKIYLQKNDQSSAINQIQAMTDCLDFSPDFLSASTHEAIACHALPVAVTALSNLLNYCVTGKSMPATEVVVLRSLVAILSQEPGNGLEVLKYVKRAFNRAAELGPDCFFGKGEIGRREWNWFAVSSWNFGIKSGKQMNFRLCAEFLRLASELYGLPIDGQAEENKIMVCKSLILSVTSLIASENQQKVALTDTEVKQTLELLDRAGKLLKSISTGTPFDDDQVNSFETDLFFMYTLCAYDIQGRLNDLESQLLVVKNFASSKACNPKYLLQIGLNASQGPRHNREVAYFVLNECLSALLSSPLPEYQSVALIVRKLIAIANIRRGEADDDAVYGMYKQAYRIMVGLKDGEYPVEEGKWLAMTAWNRAALPVRLGQIDVAKKWMSVGLGLATHVPGMESYRASMEDFVNGCEKELCVQNTGRETNMPQLAVASDAQ</sequence>
<dbReference type="GO" id="GO:0051321">
    <property type="term" value="P:meiotic cell cycle"/>
    <property type="evidence" value="ECO:0007669"/>
    <property type="project" value="UniProtKB-KW"/>
</dbReference>
<comment type="caution">
    <text evidence="3">The sequence shown here is derived from an EMBL/GenBank/DDBJ whole genome shotgun (WGS) entry which is preliminary data.</text>
</comment>
<evidence type="ECO:0000313" key="3">
    <source>
        <dbReference type="EMBL" id="GMN50175.1"/>
    </source>
</evidence>
<dbReference type="InterPro" id="IPR019734">
    <property type="entry name" value="TPR_rpt"/>
</dbReference>
<dbReference type="EMBL" id="BTGU01000033">
    <property type="protein sequence ID" value="GMN50175.1"/>
    <property type="molecule type" value="Genomic_DNA"/>
</dbReference>
<dbReference type="InterPro" id="IPR011990">
    <property type="entry name" value="TPR-like_helical_dom_sf"/>
</dbReference>
<protein>
    <recommendedName>
        <fullName evidence="2">Protein ZIP4 homolog</fullName>
    </recommendedName>
</protein>
<proteinExistence type="predicted"/>
<accession>A0AA88AE61</accession>
<dbReference type="PANTHER" id="PTHR40375">
    <property type="entry name" value="SPORULATION-SPECIFIC PROTEIN 22"/>
    <property type="match status" value="1"/>
</dbReference>
<name>A0AA88AE61_FICCA</name>
<reference evidence="3" key="1">
    <citation type="submission" date="2023-07" db="EMBL/GenBank/DDBJ databases">
        <title>draft genome sequence of fig (Ficus carica).</title>
        <authorList>
            <person name="Takahashi T."/>
            <person name="Nishimura K."/>
        </authorList>
    </citation>
    <scope>NUCLEOTIDE SEQUENCE</scope>
</reference>
<dbReference type="SMART" id="SM00028">
    <property type="entry name" value="TPR"/>
    <property type="match status" value="2"/>
</dbReference>
<dbReference type="InterPro" id="IPR039057">
    <property type="entry name" value="Spo22/ZIP4"/>
</dbReference>